<dbReference type="Gene3D" id="3.40.50.620">
    <property type="entry name" value="HUPs"/>
    <property type="match status" value="1"/>
</dbReference>
<dbReference type="RefSeq" id="WP_108777558.1">
    <property type="nucleotide sequence ID" value="NZ_CP029186.1"/>
</dbReference>
<reference evidence="1 2" key="1">
    <citation type="submission" date="2018-04" db="EMBL/GenBank/DDBJ databases">
        <title>Genome sequencing of Flavobacterium sp. HYN0059.</title>
        <authorList>
            <person name="Yi H."/>
            <person name="Baek C."/>
        </authorList>
    </citation>
    <scope>NUCLEOTIDE SEQUENCE [LARGE SCALE GENOMIC DNA]</scope>
    <source>
        <strain evidence="1 2">HYN0059</strain>
    </source>
</reference>
<evidence type="ECO:0000313" key="1">
    <source>
        <dbReference type="EMBL" id="AWH84852.1"/>
    </source>
</evidence>
<proteinExistence type="predicted"/>
<dbReference type="KEGG" id="falb:HYN59_06800"/>
<organism evidence="1 2">
    <name type="scientific">Flavobacterium album</name>
    <dbReference type="NCBI Taxonomy" id="2175091"/>
    <lineage>
        <taxon>Bacteria</taxon>
        <taxon>Pseudomonadati</taxon>
        <taxon>Bacteroidota</taxon>
        <taxon>Flavobacteriia</taxon>
        <taxon>Flavobacteriales</taxon>
        <taxon>Flavobacteriaceae</taxon>
        <taxon>Flavobacterium</taxon>
    </lineage>
</organism>
<protein>
    <recommendedName>
        <fullName evidence="3">UspA domain-containing protein</fullName>
    </recommendedName>
</protein>
<accession>A0A2S1QWS4</accession>
<evidence type="ECO:0000313" key="2">
    <source>
        <dbReference type="Proteomes" id="UP000244929"/>
    </source>
</evidence>
<dbReference type="Proteomes" id="UP000244929">
    <property type="component" value="Chromosome"/>
</dbReference>
<sequence>MKSILIPTVFESDTLHAIDTAIKHARGKSCTIVLLTLTEAPDAGSAAEFLRKTRRALTQAQSELLNECYNAVALSANCSLDVHHQYGLSAALLRNLLQYLGTDMVILSPSYKAEKKRIHTYFCKLVSTCKKPILHLGSRCGRPAFNKALYLESNNARIGIKELQQLVNRQFDFKIVSQASVAEDGYKDFAPFVNEAIERNGIDLLIETRKSKKAVAEKAVDNDAFGLPMLSIHEEAARI</sequence>
<dbReference type="AlphaFoldDB" id="A0A2S1QWS4"/>
<dbReference type="InterPro" id="IPR014729">
    <property type="entry name" value="Rossmann-like_a/b/a_fold"/>
</dbReference>
<dbReference type="EMBL" id="CP029186">
    <property type="protein sequence ID" value="AWH84852.1"/>
    <property type="molecule type" value="Genomic_DNA"/>
</dbReference>
<evidence type="ECO:0008006" key="3">
    <source>
        <dbReference type="Google" id="ProtNLM"/>
    </source>
</evidence>
<dbReference type="OrthoDB" id="1336645at2"/>
<dbReference type="SUPFAM" id="SSF52402">
    <property type="entry name" value="Adenine nucleotide alpha hydrolases-like"/>
    <property type="match status" value="1"/>
</dbReference>
<keyword evidence="2" id="KW-1185">Reference proteome</keyword>
<name>A0A2S1QWS4_9FLAO</name>
<gene>
    <name evidence="1" type="ORF">HYN59_06800</name>
</gene>